<name>A0A139Y0Q6_TOXGO</name>
<dbReference type="VEuPathDB" id="ToxoDB:TGARI_280800C"/>
<feature type="compositionally biased region" description="Basic and acidic residues" evidence="1">
    <location>
        <begin position="81"/>
        <end position="102"/>
    </location>
</feature>
<feature type="region of interest" description="Disordered" evidence="1">
    <location>
        <begin position="144"/>
        <end position="192"/>
    </location>
</feature>
<evidence type="ECO:0000313" key="2">
    <source>
        <dbReference type="EMBL" id="KYF44634.1"/>
    </source>
</evidence>
<sequence length="192" mass="21279">MGVLESWQKEESRAKSGFKDDIYADRILHDSAEDNPDDTEASTHVPRSGKRGAGLGGGGEFEAAILEVEDVEDVAAMQQTTREEKQAKQELQQDFRGEKVGEEGTVDLNGALERMPALAAYCVRLINENKPPSLLAQIAQLKTQVRAEGDEDEEKPNDEDRQSESEEPQRSSEDDGPALWESEIESTEEDDE</sequence>
<proteinExistence type="predicted"/>
<protein>
    <submittedName>
        <fullName evidence="2">SWI2/SNF2 SRCAP/Ino80</fullName>
    </submittedName>
</protein>
<evidence type="ECO:0000256" key="1">
    <source>
        <dbReference type="SAM" id="MobiDB-lite"/>
    </source>
</evidence>
<feature type="region of interest" description="Disordered" evidence="1">
    <location>
        <begin position="76"/>
        <end position="102"/>
    </location>
</feature>
<accession>A0A139Y0Q6</accession>
<comment type="caution">
    <text evidence="2">The sequence shown here is derived from an EMBL/GenBank/DDBJ whole genome shotgun (WGS) entry which is preliminary data.</text>
</comment>
<reference evidence="2 3" key="1">
    <citation type="journal article" date="2016" name="Nat. Commun.">
        <title>Local admixture of amplified and diversified secreted pathogenesis determinants shapes mosaic Toxoplasma gondii genomes.</title>
        <authorList>
            <person name="Lorenzi H."/>
            <person name="Khan A."/>
            <person name="Behnke M.S."/>
            <person name="Namasivayam S."/>
            <person name="Swapna L.S."/>
            <person name="Hadjithomas M."/>
            <person name="Karamycheva S."/>
            <person name="Pinney D."/>
            <person name="Brunk B.P."/>
            <person name="Ajioka J.W."/>
            <person name="Ajzenberg D."/>
            <person name="Boothroyd J.C."/>
            <person name="Boyle J.P."/>
            <person name="Darde M.L."/>
            <person name="Diaz-Miranda M.A."/>
            <person name="Dubey J.P."/>
            <person name="Fritz H.M."/>
            <person name="Gennari S.M."/>
            <person name="Gregory B.D."/>
            <person name="Kim K."/>
            <person name="Saeij J.P."/>
            <person name="Su C."/>
            <person name="White M.W."/>
            <person name="Zhu X.Q."/>
            <person name="Howe D.K."/>
            <person name="Rosenthal B.M."/>
            <person name="Grigg M.E."/>
            <person name="Parkinson J."/>
            <person name="Liu L."/>
            <person name="Kissinger J.C."/>
            <person name="Roos D.S."/>
            <person name="Sibley L.D."/>
        </authorList>
    </citation>
    <scope>NUCLEOTIDE SEQUENCE [LARGE SCALE GENOMIC DNA]</scope>
    <source>
        <strain evidence="2 3">ARI</strain>
    </source>
</reference>
<organism evidence="2 3">
    <name type="scientific">Toxoplasma gondii ARI</name>
    <dbReference type="NCBI Taxonomy" id="1074872"/>
    <lineage>
        <taxon>Eukaryota</taxon>
        <taxon>Sar</taxon>
        <taxon>Alveolata</taxon>
        <taxon>Apicomplexa</taxon>
        <taxon>Conoidasida</taxon>
        <taxon>Coccidia</taxon>
        <taxon>Eucoccidiorida</taxon>
        <taxon>Eimeriorina</taxon>
        <taxon>Sarcocystidae</taxon>
        <taxon>Toxoplasma</taxon>
    </lineage>
</organism>
<dbReference type="EMBL" id="AGQS02004348">
    <property type="protein sequence ID" value="KYF44634.1"/>
    <property type="molecule type" value="Genomic_DNA"/>
</dbReference>
<gene>
    <name evidence="2" type="ORF">TGARI_280800C</name>
</gene>
<feature type="region of interest" description="Disordered" evidence="1">
    <location>
        <begin position="27"/>
        <end position="58"/>
    </location>
</feature>
<feature type="compositionally biased region" description="Basic and acidic residues" evidence="1">
    <location>
        <begin position="158"/>
        <end position="173"/>
    </location>
</feature>
<feature type="compositionally biased region" description="Acidic residues" evidence="1">
    <location>
        <begin position="182"/>
        <end position="192"/>
    </location>
</feature>
<dbReference type="AlphaFoldDB" id="A0A139Y0Q6"/>
<evidence type="ECO:0000313" key="3">
    <source>
        <dbReference type="Proteomes" id="UP000074247"/>
    </source>
</evidence>
<dbReference type="Proteomes" id="UP000074247">
    <property type="component" value="Unassembled WGS sequence"/>
</dbReference>